<dbReference type="EMBL" id="QGNA01000005">
    <property type="protein sequence ID" value="PWS34823.1"/>
    <property type="molecule type" value="Genomic_DNA"/>
</dbReference>
<dbReference type="GO" id="GO:0046872">
    <property type="term" value="F:metal ion binding"/>
    <property type="evidence" value="ECO:0007669"/>
    <property type="project" value="UniProtKB-KW"/>
</dbReference>
<dbReference type="PANTHER" id="PTHR35005:SF1">
    <property type="entry name" value="2-AMINO-5-FORMYLAMINO-6-RIBOSYLAMINOPYRIMIDIN-4(3H)-ONE 5'-MONOPHOSPHATE DEFORMYLASE"/>
    <property type="match status" value="1"/>
</dbReference>
<accession>A0A317F8R5</accession>
<evidence type="ECO:0000256" key="3">
    <source>
        <dbReference type="ARBA" id="ARBA00022801"/>
    </source>
</evidence>
<sequence length="235" mass="25544">MRIADANWRDIEDYLARDDRCVLPFGSTEQHAGLSLCVDAILAERVAVEAAEPLGVPVYPAMPFGLAPYFASFPGSVSLRVETLLAVARDLIESAAGSGFRRILIVNGHGGNAPVGALALQMMTERPELSIKFHNWYNAPRTWAAAMAADASASHGNWFENFPWTRLAHAPAPDGRKPQVNTALMKASPPVKVREMLQDGSFGGPWQLPDVVTQAIWDTGVAETREALEGPWPTR</sequence>
<comment type="similarity">
    <text evidence="5">Belongs to the creatininase superfamily.</text>
</comment>
<evidence type="ECO:0000256" key="1">
    <source>
        <dbReference type="ARBA" id="ARBA00001947"/>
    </source>
</evidence>
<keyword evidence="3" id="KW-0378">Hydrolase</keyword>
<dbReference type="RefSeq" id="WP_109872464.1">
    <property type="nucleotide sequence ID" value="NZ_QGNA01000005.1"/>
</dbReference>
<protein>
    <submittedName>
        <fullName evidence="6">Creatininase</fullName>
    </submittedName>
</protein>
<dbReference type="Pfam" id="PF02633">
    <property type="entry name" value="Creatininase"/>
    <property type="match status" value="1"/>
</dbReference>
<dbReference type="Proteomes" id="UP000245765">
    <property type="component" value="Unassembled WGS sequence"/>
</dbReference>
<reference evidence="7" key="1">
    <citation type="submission" date="2018-05" db="EMBL/GenBank/DDBJ databases">
        <authorList>
            <person name="Du Z."/>
            <person name="Wang X."/>
        </authorList>
    </citation>
    <scope>NUCLEOTIDE SEQUENCE [LARGE SCALE GENOMIC DNA]</scope>
    <source>
        <strain evidence="7">CQN31</strain>
    </source>
</reference>
<evidence type="ECO:0000313" key="7">
    <source>
        <dbReference type="Proteomes" id="UP000245765"/>
    </source>
</evidence>
<dbReference type="AlphaFoldDB" id="A0A317F8R5"/>
<keyword evidence="4" id="KW-0862">Zinc</keyword>
<dbReference type="PANTHER" id="PTHR35005">
    <property type="entry name" value="3-DEHYDRO-SCYLLO-INOSOSE HYDROLASE"/>
    <property type="match status" value="1"/>
</dbReference>
<evidence type="ECO:0000256" key="2">
    <source>
        <dbReference type="ARBA" id="ARBA00022723"/>
    </source>
</evidence>
<dbReference type="SUPFAM" id="SSF102215">
    <property type="entry name" value="Creatininase"/>
    <property type="match status" value="1"/>
</dbReference>
<comment type="cofactor">
    <cofactor evidence="1">
        <name>Zn(2+)</name>
        <dbReference type="ChEBI" id="CHEBI:29105"/>
    </cofactor>
</comment>
<proteinExistence type="inferred from homology"/>
<comment type="caution">
    <text evidence="6">The sequence shown here is derived from an EMBL/GenBank/DDBJ whole genome shotgun (WGS) entry which is preliminary data.</text>
</comment>
<dbReference type="InterPro" id="IPR003785">
    <property type="entry name" value="Creatininase/forma_Hydrolase"/>
</dbReference>
<evidence type="ECO:0000313" key="6">
    <source>
        <dbReference type="EMBL" id="PWS34823.1"/>
    </source>
</evidence>
<keyword evidence="7" id="KW-1185">Reference proteome</keyword>
<gene>
    <name evidence="6" type="ORF">DFH01_20920</name>
</gene>
<dbReference type="GO" id="GO:0009231">
    <property type="term" value="P:riboflavin biosynthetic process"/>
    <property type="evidence" value="ECO:0007669"/>
    <property type="project" value="TreeGrafter"/>
</dbReference>
<dbReference type="InterPro" id="IPR024087">
    <property type="entry name" value="Creatininase-like_sf"/>
</dbReference>
<dbReference type="OrthoDB" id="9801445at2"/>
<evidence type="ECO:0000256" key="4">
    <source>
        <dbReference type="ARBA" id="ARBA00022833"/>
    </source>
</evidence>
<keyword evidence="2" id="KW-0479">Metal-binding</keyword>
<name>A0A317F8R5_9PROT</name>
<organism evidence="6 7">
    <name type="scientific">Falsiroseomonas bella</name>
    <dbReference type="NCBI Taxonomy" id="2184016"/>
    <lineage>
        <taxon>Bacteria</taxon>
        <taxon>Pseudomonadati</taxon>
        <taxon>Pseudomonadota</taxon>
        <taxon>Alphaproteobacteria</taxon>
        <taxon>Acetobacterales</taxon>
        <taxon>Roseomonadaceae</taxon>
        <taxon>Falsiroseomonas</taxon>
    </lineage>
</organism>
<evidence type="ECO:0000256" key="5">
    <source>
        <dbReference type="ARBA" id="ARBA00024029"/>
    </source>
</evidence>
<dbReference type="Gene3D" id="3.40.50.10310">
    <property type="entry name" value="Creatininase"/>
    <property type="match status" value="1"/>
</dbReference>
<dbReference type="GO" id="GO:0016811">
    <property type="term" value="F:hydrolase activity, acting on carbon-nitrogen (but not peptide) bonds, in linear amides"/>
    <property type="evidence" value="ECO:0007669"/>
    <property type="project" value="TreeGrafter"/>
</dbReference>